<dbReference type="EMBL" id="AOLR01000046">
    <property type="protein sequence ID" value="EMA09548.1"/>
    <property type="molecule type" value="Genomic_DNA"/>
</dbReference>
<dbReference type="Proteomes" id="UP000011659">
    <property type="component" value="Unassembled WGS sequence"/>
</dbReference>
<reference evidence="8" key="2">
    <citation type="submission" date="2021-04" db="EMBL/GenBank/DDBJ databases">
        <title>Complete Genome sequence and Methylome Analysis of the Haloarchaeon Haloarcula sinaiiensis.</title>
        <authorList>
            <person name="Fomenkov A."/>
            <person name="DasSarma P."/>
            <person name="DasSarma S."/>
            <person name="Roberts R.J."/>
        </authorList>
    </citation>
    <scope>NUCLEOTIDE SEQUENCE</scope>
    <source>
        <strain evidence="8">ATCC 33800</strain>
        <plasmid evidence="8">pHsi540</plasmid>
    </source>
</reference>
<proteinExistence type="predicted"/>
<keyword evidence="5" id="KW-0902">Two-component regulatory system</keyword>
<dbReference type="InterPro" id="IPR050736">
    <property type="entry name" value="Sensor_HK_Regulatory"/>
</dbReference>
<geneLocation type="plasmid" evidence="8 10">
    <name>pHsi540</name>
</geneLocation>
<evidence type="ECO:0000256" key="4">
    <source>
        <dbReference type="ARBA" id="ARBA00022777"/>
    </source>
</evidence>
<gene>
    <name evidence="7" type="ORF">C436_19186</name>
    <name evidence="8" type="ORF">KDQ40_17625</name>
</gene>
<keyword evidence="8" id="KW-0067">ATP-binding</keyword>
<dbReference type="PANTHER" id="PTHR43711">
    <property type="entry name" value="TWO-COMPONENT HISTIDINE KINASE"/>
    <property type="match status" value="1"/>
</dbReference>
<protein>
    <recommendedName>
        <fullName evidence="2">histidine kinase</fullName>
        <ecNumber evidence="2">2.7.13.3</ecNumber>
    </recommendedName>
</protein>
<dbReference type="Pfam" id="PF02518">
    <property type="entry name" value="HATPase_c"/>
    <property type="match status" value="1"/>
</dbReference>
<evidence type="ECO:0000256" key="2">
    <source>
        <dbReference type="ARBA" id="ARBA00012438"/>
    </source>
</evidence>
<keyword evidence="3" id="KW-0808">Transferase</keyword>
<dbReference type="GeneID" id="64824815"/>
<dbReference type="RefSeq" id="WP_004966424.1">
    <property type="nucleotide sequence ID" value="NZ_AOLR01000046.1"/>
</dbReference>
<evidence type="ECO:0000313" key="7">
    <source>
        <dbReference type="EMBL" id="EMA09548.1"/>
    </source>
</evidence>
<dbReference type="PROSITE" id="PS50109">
    <property type="entry name" value="HIS_KIN"/>
    <property type="match status" value="1"/>
</dbReference>
<reference evidence="7 9" key="1">
    <citation type="journal article" date="2014" name="PLoS Genet.">
        <title>Phylogenetically driven sequencing of extremely halophilic archaea reveals strategies for static and dynamic osmo-response.</title>
        <authorList>
            <person name="Becker E.A."/>
            <person name="Seitzer P.M."/>
            <person name="Tritt A."/>
            <person name="Larsen D."/>
            <person name="Krusor M."/>
            <person name="Yao A.I."/>
            <person name="Wu D."/>
            <person name="Madern D."/>
            <person name="Eisen J.A."/>
            <person name="Darling A.E."/>
            <person name="Facciotti M.T."/>
        </authorList>
    </citation>
    <scope>NUCLEOTIDE SEQUENCE [LARGE SCALE GENOMIC DNA]</scope>
    <source>
        <strain evidence="7 9">ATCC 33800</strain>
    </source>
</reference>
<dbReference type="EMBL" id="CP073368">
    <property type="protein sequence ID" value="QUJ74269.1"/>
    <property type="molecule type" value="Genomic_DNA"/>
</dbReference>
<dbReference type="GO" id="GO:0004673">
    <property type="term" value="F:protein histidine kinase activity"/>
    <property type="evidence" value="ECO:0007669"/>
    <property type="project" value="UniProtKB-EC"/>
</dbReference>
<evidence type="ECO:0000256" key="5">
    <source>
        <dbReference type="ARBA" id="ARBA00023012"/>
    </source>
</evidence>
<dbReference type="InterPro" id="IPR036890">
    <property type="entry name" value="HATPase_C_sf"/>
</dbReference>
<evidence type="ECO:0000313" key="9">
    <source>
        <dbReference type="Proteomes" id="UP000011659"/>
    </source>
</evidence>
<evidence type="ECO:0000256" key="1">
    <source>
        <dbReference type="ARBA" id="ARBA00000085"/>
    </source>
</evidence>
<dbReference type="InterPro" id="IPR003594">
    <property type="entry name" value="HATPase_dom"/>
</dbReference>
<feature type="domain" description="Histidine kinase" evidence="6">
    <location>
        <begin position="1"/>
        <end position="63"/>
    </location>
</feature>
<dbReference type="GO" id="GO:0000160">
    <property type="term" value="P:phosphorelay signal transduction system"/>
    <property type="evidence" value="ECO:0007669"/>
    <property type="project" value="UniProtKB-KW"/>
</dbReference>
<dbReference type="Proteomes" id="UP000682967">
    <property type="component" value="Plasmid pHsi540"/>
</dbReference>
<evidence type="ECO:0000313" key="8">
    <source>
        <dbReference type="EMBL" id="QUJ74269.1"/>
    </source>
</evidence>
<name>M0JMJ8_9EURY</name>
<dbReference type="KEGG" id="hsin:KDQ40_17625"/>
<keyword evidence="8" id="KW-0614">Plasmid</keyword>
<dbReference type="GO" id="GO:0005524">
    <property type="term" value="F:ATP binding"/>
    <property type="evidence" value="ECO:0007669"/>
    <property type="project" value="UniProtKB-KW"/>
</dbReference>
<dbReference type="AlphaFoldDB" id="M0JMJ8"/>
<dbReference type="OrthoDB" id="8127at2157"/>
<dbReference type="PANTHER" id="PTHR43711:SF1">
    <property type="entry name" value="HISTIDINE KINASE 1"/>
    <property type="match status" value="1"/>
</dbReference>
<keyword evidence="8" id="KW-0547">Nucleotide-binding</keyword>
<keyword evidence="9" id="KW-1185">Reference proteome</keyword>
<keyword evidence="4" id="KW-0418">Kinase</keyword>
<evidence type="ECO:0000259" key="6">
    <source>
        <dbReference type="PROSITE" id="PS50109"/>
    </source>
</evidence>
<organism evidence="7 9">
    <name type="scientific">Haloarcula marismortui ATCC 33800</name>
    <dbReference type="NCBI Taxonomy" id="662476"/>
    <lineage>
        <taxon>Archaea</taxon>
        <taxon>Methanobacteriati</taxon>
        <taxon>Methanobacteriota</taxon>
        <taxon>Stenosarchaea group</taxon>
        <taxon>Halobacteria</taxon>
        <taxon>Halobacteriales</taxon>
        <taxon>Haloarculaceae</taxon>
        <taxon>Haloarcula</taxon>
    </lineage>
</organism>
<sequence length="63" mass="6505">MADTGSGIPESARSEIFDAGYSTADDGTGFGLRIVVQIAKAHGWEVSVAESKEAGARFDVTGD</sequence>
<comment type="catalytic activity">
    <reaction evidence="1">
        <text>ATP + protein L-histidine = ADP + protein N-phospho-L-histidine.</text>
        <dbReference type="EC" id="2.7.13.3"/>
    </reaction>
</comment>
<dbReference type="SUPFAM" id="SSF55874">
    <property type="entry name" value="ATPase domain of HSP90 chaperone/DNA topoisomerase II/histidine kinase"/>
    <property type="match status" value="1"/>
</dbReference>
<dbReference type="InterPro" id="IPR005467">
    <property type="entry name" value="His_kinase_dom"/>
</dbReference>
<dbReference type="EC" id="2.7.13.3" evidence="2"/>
<evidence type="ECO:0000313" key="10">
    <source>
        <dbReference type="Proteomes" id="UP000682967"/>
    </source>
</evidence>
<evidence type="ECO:0000256" key="3">
    <source>
        <dbReference type="ARBA" id="ARBA00022679"/>
    </source>
</evidence>
<dbReference type="Gene3D" id="3.30.565.10">
    <property type="entry name" value="Histidine kinase-like ATPase, C-terminal domain"/>
    <property type="match status" value="1"/>
</dbReference>
<accession>M0JMJ8</accession>